<dbReference type="Proteomes" id="UP000469125">
    <property type="component" value="Unassembled WGS sequence"/>
</dbReference>
<dbReference type="RefSeq" id="WP_155671085.1">
    <property type="nucleotide sequence ID" value="NZ_WOCA01000020.1"/>
</dbReference>
<feature type="transmembrane region" description="Helical" evidence="5">
    <location>
        <begin position="28"/>
        <end position="47"/>
    </location>
</feature>
<organism evidence="7 8">
    <name type="scientific">Ornithinibacillus caprae</name>
    <dbReference type="NCBI Taxonomy" id="2678566"/>
    <lineage>
        <taxon>Bacteria</taxon>
        <taxon>Bacillati</taxon>
        <taxon>Bacillota</taxon>
        <taxon>Bacilli</taxon>
        <taxon>Bacillales</taxon>
        <taxon>Bacillaceae</taxon>
        <taxon>Ornithinibacillus</taxon>
    </lineage>
</organism>
<dbReference type="NCBIfam" id="TIGR04033">
    <property type="entry name" value="export_SdpB"/>
    <property type="match status" value="1"/>
</dbReference>
<keyword evidence="8" id="KW-1185">Reference proteome</keyword>
<dbReference type="SMART" id="SM00752">
    <property type="entry name" value="HTTM"/>
    <property type="match status" value="1"/>
</dbReference>
<keyword evidence="3 5" id="KW-1133">Transmembrane helix</keyword>
<feature type="domain" description="HTTM-like" evidence="6">
    <location>
        <begin position="15"/>
        <end position="291"/>
    </location>
</feature>
<evidence type="ECO:0000256" key="5">
    <source>
        <dbReference type="SAM" id="Phobius"/>
    </source>
</evidence>
<dbReference type="InterPro" id="IPR023894">
    <property type="entry name" value="Sporulation_SdpB"/>
</dbReference>
<protein>
    <recommendedName>
        <fullName evidence="6">HTTM-like domain-containing protein</fullName>
    </recommendedName>
</protein>
<comment type="subcellular location">
    <subcellularLocation>
        <location evidence="1">Endomembrane system</location>
        <topology evidence="1">Multi-pass membrane protein</topology>
    </subcellularLocation>
</comment>
<dbReference type="InterPro" id="IPR011020">
    <property type="entry name" value="HTTM-like"/>
</dbReference>
<comment type="caution">
    <text evidence="7">The sequence shown here is derived from an EMBL/GenBank/DDBJ whole genome shotgun (WGS) entry which is preliminary data.</text>
</comment>
<evidence type="ECO:0000313" key="7">
    <source>
        <dbReference type="EMBL" id="MUK90366.1"/>
    </source>
</evidence>
<keyword evidence="4 5" id="KW-0472">Membrane</keyword>
<dbReference type="EMBL" id="WOCA01000020">
    <property type="protein sequence ID" value="MUK90366.1"/>
    <property type="molecule type" value="Genomic_DNA"/>
</dbReference>
<accession>A0A6N8FNH6</accession>
<feature type="transmembrane region" description="Helical" evidence="5">
    <location>
        <begin position="73"/>
        <end position="94"/>
    </location>
</feature>
<evidence type="ECO:0000259" key="6">
    <source>
        <dbReference type="SMART" id="SM00752"/>
    </source>
</evidence>
<reference evidence="7 8" key="1">
    <citation type="submission" date="2019-11" db="EMBL/GenBank/DDBJ databases">
        <authorList>
            <person name="Li X."/>
        </authorList>
    </citation>
    <scope>NUCLEOTIDE SEQUENCE [LARGE SCALE GENOMIC DNA]</scope>
    <source>
        <strain evidence="7 8">L9</strain>
    </source>
</reference>
<evidence type="ECO:0000256" key="4">
    <source>
        <dbReference type="ARBA" id="ARBA00023136"/>
    </source>
</evidence>
<keyword evidence="2 5" id="KW-0812">Transmembrane</keyword>
<name>A0A6N8FNH6_9BACI</name>
<sequence>MFGNLGKGIYNYTLTFNPWTNVYGFSRSLLALATALTLVFNDINLLFKPSAGREYFPLCNNNISFFCIGPNDYFTLSVLKWIAIICLLVVASGWRPKFTGIIHWWISYSMNISATTIDGGEQVAAVITFLLIPITLTDRRKWHWQSMEKEDTANSDKLIYSKIIALVSYNAIRVQVAIIYFHATVAKLFEETWLNGTAVYYYLNDPMLGLNPFLLTFINPILSSPLVVVATWGTLILQTLLFTALFSSKKYWRSFLIIALLLHEVIAVMFGLISFSLVMIGALVLYLRPLEDKFRFYQLLEVKVRRKFKGFTLNLEKG</sequence>
<feature type="transmembrane region" description="Helical" evidence="5">
    <location>
        <begin position="217"/>
        <end position="242"/>
    </location>
</feature>
<dbReference type="InterPro" id="IPR052964">
    <property type="entry name" value="Sporulation_signal_mat"/>
</dbReference>
<evidence type="ECO:0000256" key="2">
    <source>
        <dbReference type="ARBA" id="ARBA00022692"/>
    </source>
</evidence>
<dbReference type="AlphaFoldDB" id="A0A6N8FNH6"/>
<feature type="transmembrane region" description="Helical" evidence="5">
    <location>
        <begin position="254"/>
        <end position="287"/>
    </location>
</feature>
<feature type="transmembrane region" description="Helical" evidence="5">
    <location>
        <begin position="158"/>
        <end position="183"/>
    </location>
</feature>
<dbReference type="GO" id="GO:0012505">
    <property type="term" value="C:endomembrane system"/>
    <property type="evidence" value="ECO:0007669"/>
    <property type="project" value="UniProtKB-SubCell"/>
</dbReference>
<proteinExistence type="predicted"/>
<dbReference type="PANTHER" id="PTHR39535:SF2">
    <property type="entry name" value="HTTM DOMAIN-CONTAINING PROTEIN"/>
    <property type="match status" value="1"/>
</dbReference>
<evidence type="ECO:0000256" key="1">
    <source>
        <dbReference type="ARBA" id="ARBA00004127"/>
    </source>
</evidence>
<dbReference type="PANTHER" id="PTHR39535">
    <property type="entry name" value="SPORULATION-DELAYING PROTEIN SDPB"/>
    <property type="match status" value="1"/>
</dbReference>
<evidence type="ECO:0000256" key="3">
    <source>
        <dbReference type="ARBA" id="ARBA00022989"/>
    </source>
</evidence>
<gene>
    <name evidence="7" type="ORF">GMD78_18490</name>
</gene>
<evidence type="ECO:0000313" key="8">
    <source>
        <dbReference type="Proteomes" id="UP000469125"/>
    </source>
</evidence>